<feature type="compositionally biased region" description="Basic and acidic residues" evidence="1">
    <location>
        <begin position="335"/>
        <end position="349"/>
    </location>
</feature>
<feature type="compositionally biased region" description="Low complexity" evidence="1">
    <location>
        <begin position="64"/>
        <end position="89"/>
    </location>
</feature>
<feature type="compositionally biased region" description="Basic and acidic residues" evidence="1">
    <location>
        <begin position="105"/>
        <end position="119"/>
    </location>
</feature>
<feature type="compositionally biased region" description="Low complexity" evidence="1">
    <location>
        <begin position="569"/>
        <end position="578"/>
    </location>
</feature>
<feature type="compositionally biased region" description="Basic and acidic residues" evidence="1">
    <location>
        <begin position="432"/>
        <end position="451"/>
    </location>
</feature>
<feature type="compositionally biased region" description="Polar residues" evidence="1">
    <location>
        <begin position="233"/>
        <end position="244"/>
    </location>
</feature>
<feature type="compositionally biased region" description="Basic and acidic residues" evidence="1">
    <location>
        <begin position="263"/>
        <end position="277"/>
    </location>
</feature>
<evidence type="ECO:0000256" key="1">
    <source>
        <dbReference type="SAM" id="MobiDB-lite"/>
    </source>
</evidence>
<feature type="compositionally biased region" description="Gly residues" evidence="1">
    <location>
        <begin position="631"/>
        <end position="641"/>
    </location>
</feature>
<comment type="caution">
    <text evidence="2">The sequence shown here is derived from an EMBL/GenBank/DDBJ whole genome shotgun (WGS) entry which is preliminary data.</text>
</comment>
<protein>
    <recommendedName>
        <fullName evidence="4">Cell surface protein</fullName>
    </recommendedName>
</protein>
<evidence type="ECO:0008006" key="4">
    <source>
        <dbReference type="Google" id="ProtNLM"/>
    </source>
</evidence>
<name>A0A4T0WFP2_9PEZI</name>
<feature type="compositionally biased region" description="Basic and acidic residues" evidence="1">
    <location>
        <begin position="491"/>
        <end position="506"/>
    </location>
</feature>
<dbReference type="AlphaFoldDB" id="A0A4T0WFP2"/>
<sequence length="681" mass="68513">MGLGTKIKNALHSDDHPSQYQGEQPPGAFPSDSATSANTKHNTPGTTGTTGTHTTGGYSGGTTGTSRTSGTHTGTHSGPHTTSNTTTGYDDPDGVHGPHGKKTLNKADPRVDSDRDHRGAPGSGLTGNNTTHGTTTGSGLTGSNTTHGTHGTHGTTSGSGLTGNSPYSSNVATGYDDPDGVHGPHGGRAANKVDPRVDSDRDHRGAPGSGLTGNNTTHGTRGTHGTTMGSGVTGSNNPYSSNVATGYDDPDGVHGPHGGRAANKIDPRVDSDRDHRGAPGSGLTGSNNYGTGTGHSGGLSSNPHGGATSGIAGNRTTGYDDPDGVHGPHSGRAANKIDPRVDSDRDHRGAPGTHRTTDSGVDVGHNKPYPGDNLRNTQEPPYWGDVGRDGQPVTGTHGTLNKDLPLRPNESGIGRGGPQAVGGGTYNASATHHHDPASSVDRSMEGRDFTHPHQTGNAGVGGAGSDPYSGVHNAAHNPQAALAGGSTSDPYDTRMRDRDMGRDRSGHGAAGAGIGAGVGAGAAMAAGQAAHRHHRDDMHEAGYGSGTSGAGGLNSNSGITGNSGGVGGIHSNSGIGHNTPGSHGISNSRGGVDDYSRSSLSGNEPGVPKTSMLDPYNESSTTSGVRSNVAGGKGGHYGGRSGSPPFNQGHEGAKVFHTCARCGEDNDISRYFKKDAVYRMG</sequence>
<feature type="region of interest" description="Disordered" evidence="1">
    <location>
        <begin position="525"/>
        <end position="649"/>
    </location>
</feature>
<feature type="compositionally biased region" description="Low complexity" evidence="1">
    <location>
        <begin position="126"/>
        <end position="165"/>
    </location>
</feature>
<feature type="compositionally biased region" description="Polar residues" evidence="1">
    <location>
        <begin position="617"/>
        <end position="626"/>
    </location>
</feature>
<proteinExistence type="predicted"/>
<gene>
    <name evidence="2" type="ORF">CH35J_001797</name>
</gene>
<feature type="compositionally biased region" description="Polar residues" evidence="1">
    <location>
        <begin position="579"/>
        <end position="589"/>
    </location>
</feature>
<dbReference type="OrthoDB" id="2590867at2759"/>
<organism evidence="2 3">
    <name type="scientific">Colletotrichum higginsianum</name>
    <dbReference type="NCBI Taxonomy" id="80884"/>
    <lineage>
        <taxon>Eukaryota</taxon>
        <taxon>Fungi</taxon>
        <taxon>Dikarya</taxon>
        <taxon>Ascomycota</taxon>
        <taxon>Pezizomycotina</taxon>
        <taxon>Sordariomycetes</taxon>
        <taxon>Hypocreomycetidae</taxon>
        <taxon>Glomerellales</taxon>
        <taxon>Glomerellaceae</taxon>
        <taxon>Colletotrichum</taxon>
        <taxon>Colletotrichum destructivum species complex</taxon>
    </lineage>
</organism>
<feature type="region of interest" description="Disordered" evidence="1">
    <location>
        <begin position="1"/>
        <end position="513"/>
    </location>
</feature>
<reference evidence="2 3" key="1">
    <citation type="journal article" date="2019" name="Genome Biol. Evol.">
        <title>Genomic Plasticity Mediated by Transposable Elements in the Plant Pathogenic Fungus Colletotrichum higginsianum.</title>
        <authorList>
            <person name="Tsushima A."/>
            <person name="Gan P."/>
            <person name="Kumakura N."/>
            <person name="Narusaka M."/>
            <person name="Takano Y."/>
            <person name="Narusaka Y."/>
            <person name="Shirasu K."/>
        </authorList>
    </citation>
    <scope>NUCLEOTIDE SEQUENCE [LARGE SCALE GENOMIC DNA]</scope>
    <source>
        <strain evidence="2 3">MAFF305635-RFP</strain>
    </source>
</reference>
<dbReference type="PANTHER" id="PTHR39606">
    <property type="entry name" value="SURFACE PROTEIN, PUTATIVE-RELATED"/>
    <property type="match status" value="1"/>
</dbReference>
<dbReference type="PANTHER" id="PTHR39606:SF1">
    <property type="entry name" value="CELL SURFACE PROTEIN"/>
    <property type="match status" value="1"/>
</dbReference>
<dbReference type="EMBL" id="MWPZ01000002">
    <property type="protein sequence ID" value="TID05003.1"/>
    <property type="molecule type" value="Genomic_DNA"/>
</dbReference>
<accession>A0A4T0WFP2</accession>
<feature type="compositionally biased region" description="Gly residues" evidence="1">
    <location>
        <begin position="413"/>
        <end position="425"/>
    </location>
</feature>
<evidence type="ECO:0000313" key="2">
    <source>
        <dbReference type="EMBL" id="TID05003.1"/>
    </source>
</evidence>
<evidence type="ECO:0000313" key="3">
    <source>
        <dbReference type="Proteomes" id="UP000305883"/>
    </source>
</evidence>
<feature type="compositionally biased region" description="Low complexity" evidence="1">
    <location>
        <begin position="41"/>
        <end position="56"/>
    </location>
</feature>
<feature type="compositionally biased region" description="Gly residues" evidence="1">
    <location>
        <begin position="543"/>
        <end position="552"/>
    </location>
</feature>
<feature type="compositionally biased region" description="Low complexity" evidence="1">
    <location>
        <begin position="212"/>
        <end position="230"/>
    </location>
</feature>
<feature type="compositionally biased region" description="Basic and acidic residues" evidence="1">
    <location>
        <begin position="191"/>
        <end position="205"/>
    </location>
</feature>
<dbReference type="Proteomes" id="UP000305883">
    <property type="component" value="Unassembled WGS sequence"/>
</dbReference>